<evidence type="ECO:0000259" key="1">
    <source>
        <dbReference type="Pfam" id="PF00188"/>
    </source>
</evidence>
<dbReference type="Proteomes" id="UP001631949">
    <property type="component" value="Unassembled WGS sequence"/>
</dbReference>
<gene>
    <name evidence="2" type="ORF">ACKQTC_09165</name>
</gene>
<accession>A0ABW9H104</accession>
<evidence type="ECO:0000313" key="2">
    <source>
        <dbReference type="EMBL" id="MFM9414534.1"/>
    </source>
</evidence>
<comment type="caution">
    <text evidence="2">The sequence shown here is derived from an EMBL/GenBank/DDBJ whole genome shotgun (WGS) entry which is preliminary data.</text>
</comment>
<dbReference type="InterPro" id="IPR014044">
    <property type="entry name" value="CAP_dom"/>
</dbReference>
<evidence type="ECO:0000313" key="3">
    <source>
        <dbReference type="Proteomes" id="UP001631949"/>
    </source>
</evidence>
<reference evidence="2 3" key="1">
    <citation type="journal article" date="2016" name="Int. J. Syst. Evol. Microbiol.">
        <title>Peptococcus simiae sp. nov., isolated from rhesus macaque faeces and emended description of the genus Peptococcus.</title>
        <authorList>
            <person name="Shkoporov A.N."/>
            <person name="Efimov B.A."/>
            <person name="Kondova I."/>
            <person name="Ouwerling B."/>
            <person name="Chaplin A.V."/>
            <person name="Shcherbakova V.A."/>
            <person name="Langermans J.A.M."/>
        </authorList>
    </citation>
    <scope>NUCLEOTIDE SEQUENCE [LARGE SCALE GENOMIC DNA]</scope>
    <source>
        <strain evidence="2 3">M108</strain>
    </source>
</reference>
<feature type="non-terminal residue" evidence="2">
    <location>
        <position position="1"/>
    </location>
</feature>
<sequence length="162" mass="18416">YKALEAPRKPFTADQLRMLELVNAARAEHGLQLVKLSPALCEGAEIRAREVDLSYAGESDYRQKKNNGWNPHSRLDGSDTNTLMNDLNLSQFKSYIRFNENLATAFTTNAKLQPYSEQEAFNDWMNSPGHRANILNPSNKFMGLAYSAGYKENQHWVQIFAT</sequence>
<organism evidence="2 3">
    <name type="scientific">Peptococcus simiae</name>
    <dbReference type="NCBI Taxonomy" id="1643805"/>
    <lineage>
        <taxon>Bacteria</taxon>
        <taxon>Bacillati</taxon>
        <taxon>Bacillota</taxon>
        <taxon>Clostridia</taxon>
        <taxon>Eubacteriales</taxon>
        <taxon>Peptococcaceae</taxon>
        <taxon>Peptococcus</taxon>
    </lineage>
</organism>
<dbReference type="CDD" id="cd05379">
    <property type="entry name" value="CAP_bacterial"/>
    <property type="match status" value="1"/>
</dbReference>
<dbReference type="RefSeq" id="WP_408978139.1">
    <property type="nucleotide sequence ID" value="NZ_JBJUVG010000027.1"/>
</dbReference>
<dbReference type="PANTHER" id="PTHR31157:SF1">
    <property type="entry name" value="SCP DOMAIN-CONTAINING PROTEIN"/>
    <property type="match status" value="1"/>
</dbReference>
<dbReference type="Pfam" id="PF00188">
    <property type="entry name" value="CAP"/>
    <property type="match status" value="1"/>
</dbReference>
<keyword evidence="3" id="KW-1185">Reference proteome</keyword>
<proteinExistence type="predicted"/>
<dbReference type="SUPFAM" id="SSF55797">
    <property type="entry name" value="PR-1-like"/>
    <property type="match status" value="1"/>
</dbReference>
<feature type="domain" description="SCP" evidence="1">
    <location>
        <begin position="19"/>
        <end position="160"/>
    </location>
</feature>
<name>A0ABW9H104_9FIRM</name>
<dbReference type="EMBL" id="JBJUVG010000027">
    <property type="protein sequence ID" value="MFM9414534.1"/>
    <property type="molecule type" value="Genomic_DNA"/>
</dbReference>
<protein>
    <submittedName>
        <fullName evidence="2">CAP domain-containing protein</fullName>
    </submittedName>
</protein>
<dbReference type="PANTHER" id="PTHR31157">
    <property type="entry name" value="SCP DOMAIN-CONTAINING PROTEIN"/>
    <property type="match status" value="1"/>
</dbReference>
<dbReference type="Gene3D" id="3.40.33.10">
    <property type="entry name" value="CAP"/>
    <property type="match status" value="1"/>
</dbReference>
<dbReference type="InterPro" id="IPR035940">
    <property type="entry name" value="CAP_sf"/>
</dbReference>